<dbReference type="PRINTS" id="PR00080">
    <property type="entry name" value="SDRFAMILY"/>
</dbReference>
<gene>
    <name evidence="3" type="ORF">IV88_GL000363</name>
</gene>
<sequence length="250" mass="27287">MTSSNWQNEIIYITGGNSGIGLAQTTEFLQLDATVIVFDISDTNLKLLASNYNNLNFFVADVSHPEEFTNQLENAEKKFGAATILCNTAGILDQYRPLLETDLDDWQKFLNTNLTSIFTACRFVLPEMLNQQHGVILNMASIAGLVAGGGGIAYTSAKHAIVGFTKQLDFEYANQGIRVNAIALGAIDTPMNQADFADDAKMAKWVAKETPAQRWGQASEVAKLSRFLVSPESDYIHGTIVPIDGGWTAK</sequence>
<evidence type="ECO:0000313" key="3">
    <source>
        <dbReference type="EMBL" id="KRO25234.1"/>
    </source>
</evidence>
<dbReference type="PANTHER" id="PTHR43477">
    <property type="entry name" value="DIHYDROANTICAPSIN 7-DEHYDROGENASE"/>
    <property type="match status" value="1"/>
</dbReference>
<evidence type="ECO:0000256" key="1">
    <source>
        <dbReference type="ARBA" id="ARBA00006484"/>
    </source>
</evidence>
<dbReference type="Proteomes" id="UP000051249">
    <property type="component" value="Unassembled WGS sequence"/>
</dbReference>
<dbReference type="InterPro" id="IPR036291">
    <property type="entry name" value="NAD(P)-bd_dom_sf"/>
</dbReference>
<dbReference type="FunFam" id="3.40.50.720:FF:000084">
    <property type="entry name" value="Short-chain dehydrogenase reductase"/>
    <property type="match status" value="1"/>
</dbReference>
<keyword evidence="2" id="KW-0560">Oxidoreductase</keyword>
<dbReference type="RefSeq" id="WP_057799286.1">
    <property type="nucleotide sequence ID" value="NZ_BJZZ01000013.1"/>
</dbReference>
<dbReference type="EMBL" id="JQCQ01000014">
    <property type="protein sequence ID" value="KRO25234.1"/>
    <property type="molecule type" value="Genomic_DNA"/>
</dbReference>
<dbReference type="Pfam" id="PF13561">
    <property type="entry name" value="adh_short_C2"/>
    <property type="match status" value="1"/>
</dbReference>
<comment type="caution">
    <text evidence="3">The sequence shown here is derived from an EMBL/GenBank/DDBJ whole genome shotgun (WGS) entry which is preliminary data.</text>
</comment>
<evidence type="ECO:0000256" key="2">
    <source>
        <dbReference type="ARBA" id="ARBA00023002"/>
    </source>
</evidence>
<dbReference type="GO" id="GO:0016491">
    <property type="term" value="F:oxidoreductase activity"/>
    <property type="evidence" value="ECO:0007669"/>
    <property type="project" value="UniProtKB-KW"/>
</dbReference>
<dbReference type="OrthoDB" id="9803333at2"/>
<dbReference type="Gene3D" id="3.40.50.720">
    <property type="entry name" value="NAD(P)-binding Rossmann-like Domain"/>
    <property type="match status" value="1"/>
</dbReference>
<dbReference type="NCBIfam" id="NF005118">
    <property type="entry name" value="PRK06550.1"/>
    <property type="match status" value="1"/>
</dbReference>
<accession>A0A0R2NK52</accession>
<dbReference type="AlphaFoldDB" id="A0A0R2NK52"/>
<dbReference type="SUPFAM" id="SSF51735">
    <property type="entry name" value="NAD(P)-binding Rossmann-fold domains"/>
    <property type="match status" value="1"/>
</dbReference>
<reference evidence="3 4" key="1">
    <citation type="journal article" date="2015" name="Genome Announc.">
        <title>Expanding the biotechnology potential of lactobacilli through comparative genomics of 213 strains and associated genera.</title>
        <authorList>
            <person name="Sun Z."/>
            <person name="Harris H.M."/>
            <person name="McCann A."/>
            <person name="Guo C."/>
            <person name="Argimon S."/>
            <person name="Zhang W."/>
            <person name="Yang X."/>
            <person name="Jeffery I.B."/>
            <person name="Cooney J.C."/>
            <person name="Kagawa T.F."/>
            <person name="Liu W."/>
            <person name="Song Y."/>
            <person name="Salvetti E."/>
            <person name="Wrobel A."/>
            <person name="Rasinkangas P."/>
            <person name="Parkhill J."/>
            <person name="Rea M.C."/>
            <person name="O'Sullivan O."/>
            <person name="Ritari J."/>
            <person name="Douillard F.P."/>
            <person name="Paul Ross R."/>
            <person name="Yang R."/>
            <person name="Briner A.E."/>
            <person name="Felis G.E."/>
            <person name="de Vos W.M."/>
            <person name="Barrangou R."/>
            <person name="Klaenhammer T.R."/>
            <person name="Caufield P.W."/>
            <person name="Cui Y."/>
            <person name="Zhang H."/>
            <person name="O'Toole P.W."/>
        </authorList>
    </citation>
    <scope>NUCLEOTIDE SEQUENCE [LARGE SCALE GENOMIC DNA]</scope>
    <source>
        <strain evidence="3 4">DSM 23026</strain>
    </source>
</reference>
<organism evidence="3 4">
    <name type="scientific">Pediococcus argentinicus</name>
    <dbReference type="NCBI Taxonomy" id="480391"/>
    <lineage>
        <taxon>Bacteria</taxon>
        <taxon>Bacillati</taxon>
        <taxon>Bacillota</taxon>
        <taxon>Bacilli</taxon>
        <taxon>Lactobacillales</taxon>
        <taxon>Lactobacillaceae</taxon>
        <taxon>Pediococcus</taxon>
    </lineage>
</organism>
<keyword evidence="4" id="KW-1185">Reference proteome</keyword>
<protein>
    <submittedName>
        <fullName evidence="3">3-ketoacyl-(Acyl-carrier-protein) reductase</fullName>
    </submittedName>
</protein>
<comment type="similarity">
    <text evidence="1">Belongs to the short-chain dehydrogenases/reductases (SDR) family.</text>
</comment>
<dbReference type="InterPro" id="IPR002347">
    <property type="entry name" value="SDR_fam"/>
</dbReference>
<dbReference type="PATRIC" id="fig|480391.4.peg.367"/>
<dbReference type="CDD" id="cd05233">
    <property type="entry name" value="SDR_c"/>
    <property type="match status" value="1"/>
</dbReference>
<dbReference type="GO" id="GO:0008206">
    <property type="term" value="P:bile acid metabolic process"/>
    <property type="evidence" value="ECO:0007669"/>
    <property type="project" value="UniProtKB-ARBA"/>
</dbReference>
<proteinExistence type="inferred from homology"/>
<dbReference type="PRINTS" id="PR00081">
    <property type="entry name" value="GDHRDH"/>
</dbReference>
<dbReference type="PANTHER" id="PTHR43477:SF1">
    <property type="entry name" value="DIHYDROANTICAPSIN 7-DEHYDROGENASE"/>
    <property type="match status" value="1"/>
</dbReference>
<evidence type="ECO:0000313" key="4">
    <source>
        <dbReference type="Proteomes" id="UP000051249"/>
    </source>
</evidence>
<name>A0A0R2NK52_9LACO</name>
<dbReference type="InterPro" id="IPR051122">
    <property type="entry name" value="SDR_DHRS6-like"/>
</dbReference>